<feature type="domain" description="Ion transport" evidence="8">
    <location>
        <begin position="586"/>
        <end position="739"/>
    </location>
</feature>
<evidence type="ECO:0000256" key="6">
    <source>
        <dbReference type="SAM" id="Coils"/>
    </source>
</evidence>
<keyword evidence="4 7" id="KW-1133">Transmembrane helix</keyword>
<evidence type="ECO:0000256" key="5">
    <source>
        <dbReference type="ARBA" id="ARBA00023136"/>
    </source>
</evidence>
<dbReference type="SMART" id="SM00320">
    <property type="entry name" value="WD40"/>
    <property type="match status" value="3"/>
</dbReference>
<sequence>MYEIARVKRTDRVYAVGLDAHGQHMCVGGRDKTVALYEIEPDGAQHKTSLIWTAVAEDFVYAVALSADLTYCVYGGTNKAVVVLDGRTGVPDWRVALPGAVWCISMLPDSSRMAVGGELPTVNVYDLANQRDVLQLPTEMLTYDITISPDALCFTNGHFASLYGRGGTEYAWHDPPSFRAISSLIATMLTSEEQLLHSMRLILDAHPAIVNARDPDTGASLLHFVISHANQPKLFELLMSAQCLIGMQADAHGRTCLHAALEQGKWRSVQQLLEALRHKRFSIIPGSMRLVAECLEAIAVDYPLDFLQYISNMPLDPEPEVLGDIDAFGVKLDSVLLCGTTQRCPKGIWKAKLAQYSRTSHQEDAEPAPRHGSTRTLSSTRITELFKPMAHKPESGGTTAAAVANDRSIEIGYSKKAGGGLQAYRVPMENFAGLLEHGPTPVSPLQLVVDAVAKTRDYSVFDSELVEHLIKFKWKSFAKEAFYHELLMYVFDMIWVLYFNMEAAGTLEYTWSDLLGKRGPPLEAAAGLSGGGVGGRAAAGWPVMVDEEPGESMHHAMRWLKGRSSGRSYDDGSGVIDNEIGLLIYLQSLVCLFACLRLLYFFQGYRKLGALMHSLFTIIIDIGPLLILLIVFIIAFCSAVSIIITQHFGQGPVGGDKHDARYKQWHQFWDAMLVMINLGVYTQSDPAFMSYGTDPQFEGAEQRFMLILYQSYMLFVQLVLLNMLIAIMSESHHRVSEQSQLVALFGHAKLILEYEGDEVARQKKKAKAWEAALKRRHRSVGGDDSLDLVRLQKEHEERHLLNLQRVCPRWLHILKPPERQRSIQTTAEEEATLRQYQELKLLIELSSRGGAEERARLMQAMRVEMSQLREDLKQDMEAAVKGRDEQLREDLKQHLATHLEAAVKGRQPG</sequence>
<evidence type="ECO:0000256" key="7">
    <source>
        <dbReference type="SAM" id="Phobius"/>
    </source>
</evidence>
<dbReference type="InterPro" id="IPR005821">
    <property type="entry name" value="Ion_trans_dom"/>
</dbReference>
<organism evidence="9 10">
    <name type="scientific">Chrysochromulina tobinii</name>
    <dbReference type="NCBI Taxonomy" id="1460289"/>
    <lineage>
        <taxon>Eukaryota</taxon>
        <taxon>Haptista</taxon>
        <taxon>Haptophyta</taxon>
        <taxon>Prymnesiophyceae</taxon>
        <taxon>Prymnesiales</taxon>
        <taxon>Chrysochromulinaceae</taxon>
        <taxon>Chrysochromulina</taxon>
    </lineage>
</organism>
<dbReference type="AlphaFoldDB" id="A0A0M0KAZ3"/>
<comment type="subcellular location">
    <subcellularLocation>
        <location evidence="1">Membrane</location>
        <topology evidence="1">Multi-pass membrane protein</topology>
    </subcellularLocation>
</comment>
<dbReference type="InterPro" id="IPR036770">
    <property type="entry name" value="Ankyrin_rpt-contain_sf"/>
</dbReference>
<protein>
    <recommendedName>
        <fullName evidence="8">Ion transport domain-containing protein</fullName>
    </recommendedName>
</protein>
<keyword evidence="2 7" id="KW-0812">Transmembrane</keyword>
<comment type="caution">
    <text evidence="9">The sequence shown here is derived from an EMBL/GenBank/DDBJ whole genome shotgun (WGS) entry which is preliminary data.</text>
</comment>
<keyword evidence="5 7" id="KW-0472">Membrane</keyword>
<keyword evidence="3" id="KW-0677">Repeat</keyword>
<dbReference type="InterPro" id="IPR001680">
    <property type="entry name" value="WD40_rpt"/>
</dbReference>
<dbReference type="Pfam" id="PF00520">
    <property type="entry name" value="Ion_trans"/>
    <property type="match status" value="1"/>
</dbReference>
<evidence type="ECO:0000256" key="4">
    <source>
        <dbReference type="ARBA" id="ARBA00022989"/>
    </source>
</evidence>
<dbReference type="OrthoDB" id="2373987at2759"/>
<dbReference type="PANTHER" id="PTHR10582:SF2">
    <property type="entry name" value="INACTIVE"/>
    <property type="match status" value="1"/>
</dbReference>
<feature type="transmembrane region" description="Helical" evidence="7">
    <location>
        <begin position="614"/>
        <end position="644"/>
    </location>
</feature>
<gene>
    <name evidence="9" type="ORF">Ctob_015391</name>
</gene>
<dbReference type="EMBL" id="JWZX01000751">
    <property type="protein sequence ID" value="KOO35782.1"/>
    <property type="molecule type" value="Genomic_DNA"/>
</dbReference>
<evidence type="ECO:0000256" key="1">
    <source>
        <dbReference type="ARBA" id="ARBA00004141"/>
    </source>
</evidence>
<dbReference type="GO" id="GO:0005886">
    <property type="term" value="C:plasma membrane"/>
    <property type="evidence" value="ECO:0007669"/>
    <property type="project" value="TreeGrafter"/>
</dbReference>
<feature type="coiled-coil region" evidence="6">
    <location>
        <begin position="858"/>
        <end position="889"/>
    </location>
</feature>
<accession>A0A0M0KAZ3</accession>
<feature type="transmembrane region" description="Helical" evidence="7">
    <location>
        <begin position="582"/>
        <end position="602"/>
    </location>
</feature>
<proteinExistence type="predicted"/>
<name>A0A0M0KAZ3_9EUKA</name>
<dbReference type="Gene3D" id="2.130.10.10">
    <property type="entry name" value="YVTN repeat-like/Quinoprotein amine dehydrogenase"/>
    <property type="match status" value="1"/>
</dbReference>
<dbReference type="SUPFAM" id="SSF48403">
    <property type="entry name" value="Ankyrin repeat"/>
    <property type="match status" value="1"/>
</dbReference>
<dbReference type="Proteomes" id="UP000037460">
    <property type="component" value="Unassembled WGS sequence"/>
</dbReference>
<dbReference type="InterPro" id="IPR015943">
    <property type="entry name" value="WD40/YVTN_repeat-like_dom_sf"/>
</dbReference>
<dbReference type="GO" id="GO:0005216">
    <property type="term" value="F:monoatomic ion channel activity"/>
    <property type="evidence" value="ECO:0007669"/>
    <property type="project" value="InterPro"/>
</dbReference>
<dbReference type="Gene3D" id="1.10.287.70">
    <property type="match status" value="1"/>
</dbReference>
<reference evidence="10" key="1">
    <citation type="journal article" date="2015" name="PLoS Genet.">
        <title>Genome Sequence and Transcriptome Analyses of Chrysochromulina tobin: Metabolic Tools for Enhanced Algal Fitness in the Prominent Order Prymnesiales (Haptophyceae).</title>
        <authorList>
            <person name="Hovde B.T."/>
            <person name="Deodato C.R."/>
            <person name="Hunsperger H.M."/>
            <person name="Ryken S.A."/>
            <person name="Yost W."/>
            <person name="Jha R.K."/>
            <person name="Patterson J."/>
            <person name="Monnat R.J. Jr."/>
            <person name="Barlow S.B."/>
            <person name="Starkenburg S.R."/>
            <person name="Cattolico R.A."/>
        </authorList>
    </citation>
    <scope>NUCLEOTIDE SEQUENCE</scope>
    <source>
        <strain evidence="10">CCMP291</strain>
    </source>
</reference>
<evidence type="ECO:0000313" key="10">
    <source>
        <dbReference type="Proteomes" id="UP000037460"/>
    </source>
</evidence>
<dbReference type="PANTHER" id="PTHR10582">
    <property type="entry name" value="TRANSIENT RECEPTOR POTENTIAL ION CHANNEL PROTEIN"/>
    <property type="match status" value="1"/>
</dbReference>
<feature type="transmembrane region" description="Helical" evidence="7">
    <location>
        <begin position="707"/>
        <end position="728"/>
    </location>
</feature>
<keyword evidence="10" id="KW-1185">Reference proteome</keyword>
<evidence type="ECO:0000313" key="9">
    <source>
        <dbReference type="EMBL" id="KOO35782.1"/>
    </source>
</evidence>
<keyword evidence="6" id="KW-0175">Coiled coil</keyword>
<dbReference type="Gene3D" id="1.25.40.20">
    <property type="entry name" value="Ankyrin repeat-containing domain"/>
    <property type="match status" value="1"/>
</dbReference>
<dbReference type="InterPro" id="IPR024862">
    <property type="entry name" value="TRPV"/>
</dbReference>
<dbReference type="SUPFAM" id="SSF69322">
    <property type="entry name" value="Tricorn protease domain 2"/>
    <property type="match status" value="1"/>
</dbReference>
<evidence type="ECO:0000256" key="2">
    <source>
        <dbReference type="ARBA" id="ARBA00022692"/>
    </source>
</evidence>
<dbReference type="GO" id="GO:0098703">
    <property type="term" value="P:calcium ion import across plasma membrane"/>
    <property type="evidence" value="ECO:0007669"/>
    <property type="project" value="TreeGrafter"/>
</dbReference>
<evidence type="ECO:0000259" key="8">
    <source>
        <dbReference type="Pfam" id="PF00520"/>
    </source>
</evidence>
<evidence type="ECO:0000256" key="3">
    <source>
        <dbReference type="ARBA" id="ARBA00022737"/>
    </source>
</evidence>